<dbReference type="PANTHER" id="PTHR45646:SF11">
    <property type="entry name" value="SERINE_THREONINE-PROTEIN KINASE DOA"/>
    <property type="match status" value="1"/>
</dbReference>
<keyword evidence="1" id="KW-0723">Serine/threonine-protein kinase</keyword>
<dbReference type="PROSITE" id="PS50011">
    <property type="entry name" value="PROTEIN_KINASE_DOM"/>
    <property type="match status" value="1"/>
</dbReference>
<sequence length="540" mass="61618">MANSIEDVECCTGLAYNMRRQARTLREAVSDKLHKFKEPNFAFSLCDPHPFPHPESDRLEHCYKYGQGNGKFLPVLLEQQLGEYTVKAKLGHGNFATVWQALPTNGVGAHGYDSVAIKVCTNSKKDSRDDVTEARVLMKLAKRSDGRGDLGKNHIVKVDECFRVPGHFGDHFCIVQEAIGPSLDYHFNLVQKQGLGSFDYQVSKKVGFQLLAAAAWLHKAGYGHGDIHPHNILMKEQGFKAGTNAKRFLEPKNTKPQDLKYMPDYLVSCIDDDLTERAPLTLETCDVRLADFGQTFKKNHPRRVYKMTTLKGNRAPEWMIKHAPITMSIDIWSIACMVYRITTGKHLMFVDERYKDDQGKYTQKRTKKDINGDHAPMMVRLLGTPPAWMISKWKRSGLPAMDWDKIKPEGNLHERIMKERPADMTDKEVALFEDFLRKALAWDHRYRATAKELIQHEWFKSIISDEDKVPLEALFSPKDCFVKTLFKTSCGKLKFLTEKVGGHLAKKVELEAQVSTPDEKEEDDDEKELSSDQMALLLKL</sequence>
<dbReference type="PROSITE" id="PS00107">
    <property type="entry name" value="PROTEIN_KINASE_ATP"/>
    <property type="match status" value="1"/>
</dbReference>
<dbReference type="GO" id="GO:0005524">
    <property type="term" value="F:ATP binding"/>
    <property type="evidence" value="ECO:0007669"/>
    <property type="project" value="UniProtKB-UniRule"/>
</dbReference>
<accession>A0AAV9X242</accession>
<keyword evidence="10" id="KW-1185">Reference proteome</keyword>
<dbReference type="GO" id="GO:0004674">
    <property type="term" value="F:protein serine/threonine kinase activity"/>
    <property type="evidence" value="ECO:0007669"/>
    <property type="project" value="UniProtKB-KW"/>
</dbReference>
<evidence type="ECO:0000256" key="2">
    <source>
        <dbReference type="ARBA" id="ARBA00022679"/>
    </source>
</evidence>
<dbReference type="GO" id="GO:0043484">
    <property type="term" value="P:regulation of RNA splicing"/>
    <property type="evidence" value="ECO:0007669"/>
    <property type="project" value="TreeGrafter"/>
</dbReference>
<evidence type="ECO:0000256" key="7">
    <source>
        <dbReference type="SAM" id="MobiDB-lite"/>
    </source>
</evidence>
<dbReference type="Gene3D" id="1.10.510.10">
    <property type="entry name" value="Transferase(Phosphotransferase) domain 1"/>
    <property type="match status" value="1"/>
</dbReference>
<gene>
    <name evidence="9" type="ORF">TWF694_003209</name>
</gene>
<evidence type="ECO:0000256" key="1">
    <source>
        <dbReference type="ARBA" id="ARBA00022527"/>
    </source>
</evidence>
<evidence type="ECO:0000259" key="8">
    <source>
        <dbReference type="PROSITE" id="PS50011"/>
    </source>
</evidence>
<keyword evidence="4" id="KW-0418">Kinase</keyword>
<comment type="caution">
    <text evidence="9">The sequence shown here is derived from an EMBL/GenBank/DDBJ whole genome shotgun (WGS) entry which is preliminary data.</text>
</comment>
<dbReference type="SMART" id="SM00220">
    <property type="entry name" value="S_TKc"/>
    <property type="match status" value="1"/>
</dbReference>
<evidence type="ECO:0000256" key="6">
    <source>
        <dbReference type="PROSITE-ProRule" id="PRU10141"/>
    </source>
</evidence>
<dbReference type="InterPro" id="IPR051175">
    <property type="entry name" value="CLK_kinases"/>
</dbReference>
<dbReference type="GO" id="GO:0005634">
    <property type="term" value="C:nucleus"/>
    <property type="evidence" value="ECO:0007669"/>
    <property type="project" value="TreeGrafter"/>
</dbReference>
<evidence type="ECO:0000256" key="4">
    <source>
        <dbReference type="ARBA" id="ARBA00022777"/>
    </source>
</evidence>
<dbReference type="InterPro" id="IPR000719">
    <property type="entry name" value="Prot_kinase_dom"/>
</dbReference>
<name>A0AAV9X242_9PEZI</name>
<proteinExistence type="predicted"/>
<keyword evidence="2" id="KW-0808">Transferase</keyword>
<dbReference type="Pfam" id="PF00069">
    <property type="entry name" value="Pkinase"/>
    <property type="match status" value="2"/>
</dbReference>
<dbReference type="AlphaFoldDB" id="A0AAV9X242"/>
<dbReference type="PANTHER" id="PTHR45646">
    <property type="entry name" value="SERINE/THREONINE-PROTEIN KINASE DOA-RELATED"/>
    <property type="match status" value="1"/>
</dbReference>
<evidence type="ECO:0000313" key="10">
    <source>
        <dbReference type="Proteomes" id="UP001365542"/>
    </source>
</evidence>
<feature type="region of interest" description="Disordered" evidence="7">
    <location>
        <begin position="511"/>
        <end position="540"/>
    </location>
</feature>
<evidence type="ECO:0000313" key="9">
    <source>
        <dbReference type="EMBL" id="KAK6532046.1"/>
    </source>
</evidence>
<evidence type="ECO:0000256" key="3">
    <source>
        <dbReference type="ARBA" id="ARBA00022741"/>
    </source>
</evidence>
<dbReference type="EMBL" id="JAVHJO010000012">
    <property type="protein sequence ID" value="KAK6532046.1"/>
    <property type="molecule type" value="Genomic_DNA"/>
</dbReference>
<organism evidence="9 10">
    <name type="scientific">Orbilia ellipsospora</name>
    <dbReference type="NCBI Taxonomy" id="2528407"/>
    <lineage>
        <taxon>Eukaryota</taxon>
        <taxon>Fungi</taxon>
        <taxon>Dikarya</taxon>
        <taxon>Ascomycota</taxon>
        <taxon>Pezizomycotina</taxon>
        <taxon>Orbiliomycetes</taxon>
        <taxon>Orbiliales</taxon>
        <taxon>Orbiliaceae</taxon>
        <taxon>Orbilia</taxon>
    </lineage>
</organism>
<keyword evidence="3 6" id="KW-0547">Nucleotide-binding</keyword>
<evidence type="ECO:0000256" key="5">
    <source>
        <dbReference type="ARBA" id="ARBA00022840"/>
    </source>
</evidence>
<dbReference type="SUPFAM" id="SSF56112">
    <property type="entry name" value="Protein kinase-like (PK-like)"/>
    <property type="match status" value="1"/>
</dbReference>
<dbReference type="InterPro" id="IPR011009">
    <property type="entry name" value="Kinase-like_dom_sf"/>
</dbReference>
<dbReference type="Proteomes" id="UP001365542">
    <property type="component" value="Unassembled WGS sequence"/>
</dbReference>
<feature type="binding site" evidence="6">
    <location>
        <position position="118"/>
    </location>
    <ligand>
        <name>ATP</name>
        <dbReference type="ChEBI" id="CHEBI:30616"/>
    </ligand>
</feature>
<dbReference type="InterPro" id="IPR017441">
    <property type="entry name" value="Protein_kinase_ATP_BS"/>
</dbReference>
<protein>
    <recommendedName>
        <fullName evidence="8">Protein kinase domain-containing protein</fullName>
    </recommendedName>
</protein>
<dbReference type="Gene3D" id="3.30.200.20">
    <property type="entry name" value="Phosphorylase Kinase, domain 1"/>
    <property type="match status" value="1"/>
</dbReference>
<reference evidence="9 10" key="1">
    <citation type="submission" date="2019-10" db="EMBL/GenBank/DDBJ databases">
        <authorList>
            <person name="Palmer J.M."/>
        </authorList>
    </citation>
    <scope>NUCLEOTIDE SEQUENCE [LARGE SCALE GENOMIC DNA]</scope>
    <source>
        <strain evidence="9 10">TWF694</strain>
    </source>
</reference>
<feature type="domain" description="Protein kinase" evidence="8">
    <location>
        <begin position="84"/>
        <end position="459"/>
    </location>
</feature>
<keyword evidence="5 6" id="KW-0067">ATP-binding</keyword>